<protein>
    <submittedName>
        <fullName evidence="2">SMP-30/gluconolaconase/LRE-like region</fullName>
    </submittedName>
</protein>
<gene>
    <name evidence="2" type="ORF">EHR01_10385</name>
</gene>
<proteinExistence type="predicted"/>
<dbReference type="PANTHER" id="PTHR10426">
    <property type="entry name" value="STRICTOSIDINE SYNTHASE-RELATED"/>
    <property type="match status" value="1"/>
</dbReference>
<dbReference type="SUPFAM" id="SSF63829">
    <property type="entry name" value="Calcium-dependent phosphotriesterase"/>
    <property type="match status" value="1"/>
</dbReference>
<dbReference type="Proteomes" id="UP000297940">
    <property type="component" value="Unassembled WGS sequence"/>
</dbReference>
<accession>A0ABY2NZG1</accession>
<keyword evidence="1" id="KW-0812">Transmembrane</keyword>
<dbReference type="PANTHER" id="PTHR10426:SF88">
    <property type="entry name" value="ADIPOCYTE PLASMA MEMBRANE-ASSOCIATED PROTEIN HEMOMUCIN-RELATED"/>
    <property type="match status" value="1"/>
</dbReference>
<evidence type="ECO:0000256" key="1">
    <source>
        <dbReference type="SAM" id="Phobius"/>
    </source>
</evidence>
<name>A0ABY2NZG1_9LEPT</name>
<feature type="transmembrane region" description="Helical" evidence="1">
    <location>
        <begin position="5"/>
        <end position="22"/>
    </location>
</feature>
<evidence type="ECO:0000313" key="3">
    <source>
        <dbReference type="Proteomes" id="UP000297940"/>
    </source>
</evidence>
<comment type="caution">
    <text evidence="2">The sequence shown here is derived from an EMBL/GenBank/DDBJ whole genome shotgun (WGS) entry which is preliminary data.</text>
</comment>
<evidence type="ECO:0000313" key="2">
    <source>
        <dbReference type="EMBL" id="TGM74465.1"/>
    </source>
</evidence>
<dbReference type="EMBL" id="RQHK01000008">
    <property type="protein sequence ID" value="TGM74465.1"/>
    <property type="molecule type" value="Genomic_DNA"/>
</dbReference>
<dbReference type="RefSeq" id="WP_135694721.1">
    <property type="nucleotide sequence ID" value="NZ_RQHK01000008.1"/>
</dbReference>
<dbReference type="InterPro" id="IPR011042">
    <property type="entry name" value="6-blade_b-propeller_TolB-like"/>
</dbReference>
<keyword evidence="3" id="KW-1185">Reference proteome</keyword>
<keyword evidence="1" id="KW-0472">Membrane</keyword>
<sequence>MINKYYIFGVVTIFVVLSWLLTTPPSYNEVSKARLVEEMPMELKNADIGDLISTDIVDLGKEIPGHDEIIGIPGTNKVLVSARDEWIWLVDLDTNTAEKFAESPVSPTGATLVPGKKDQLYFCMARLDYNKYQKNPGLYVLDLNSKKFEEIVTRVPITGNMREDGLEIPNQKSEDQVVVYSNPLKNTKVSDLYGEGSRPLQFCNDLAVSKDGRHVYITEPFSHPKASSGLGAFAEGITLAHNGRVWRYDTEKKTIGLVIENIVFADGILIEYNKNGEEESLLISETVNFRMGRASLFGPNQGKYTVLWDNLPGLPDGLDRDKDGRVLVALIKDRTGLMNWLHRNPWIKPLILRIPPTWLPKSKGTGILVLSPDASEVIAYSHHNGTKILDVSVVAPVGDKFFLPSFYKDNTGIHYIPMNSLLLKSKDKILSRDK</sequence>
<organism evidence="2 3">
    <name type="scientific">Leptospira mtsangambouensis</name>
    <dbReference type="NCBI Taxonomy" id="2484912"/>
    <lineage>
        <taxon>Bacteria</taxon>
        <taxon>Pseudomonadati</taxon>
        <taxon>Spirochaetota</taxon>
        <taxon>Spirochaetia</taxon>
        <taxon>Leptospirales</taxon>
        <taxon>Leptospiraceae</taxon>
        <taxon>Leptospira</taxon>
    </lineage>
</organism>
<reference evidence="3" key="1">
    <citation type="journal article" date="2019" name="PLoS Negl. Trop. Dis.">
        <title>Revisiting the worldwide diversity of Leptospira species in the environment.</title>
        <authorList>
            <person name="Vincent A.T."/>
            <person name="Schiettekatte O."/>
            <person name="Bourhy P."/>
            <person name="Veyrier F.J."/>
            <person name="Picardeau M."/>
        </authorList>
    </citation>
    <scope>NUCLEOTIDE SEQUENCE [LARGE SCALE GENOMIC DNA]</scope>
    <source>
        <strain evidence="3">201601298</strain>
    </source>
</reference>
<dbReference type="Gene3D" id="2.120.10.30">
    <property type="entry name" value="TolB, C-terminal domain"/>
    <property type="match status" value="1"/>
</dbReference>
<keyword evidence="1" id="KW-1133">Transmembrane helix</keyword>